<dbReference type="AlphaFoldDB" id="A0A915HJI7"/>
<accession>A0A915HJI7</accession>
<evidence type="ECO:0000313" key="2">
    <source>
        <dbReference type="WBParaSite" id="nRc.2.0.1.t01491-RA"/>
    </source>
</evidence>
<protein>
    <submittedName>
        <fullName evidence="2">Uncharacterized protein</fullName>
    </submittedName>
</protein>
<reference evidence="2" key="1">
    <citation type="submission" date="2022-11" db="UniProtKB">
        <authorList>
            <consortium name="WormBaseParasite"/>
        </authorList>
    </citation>
    <scope>IDENTIFICATION</scope>
</reference>
<evidence type="ECO:0000313" key="1">
    <source>
        <dbReference type="Proteomes" id="UP000887565"/>
    </source>
</evidence>
<sequence length="222" mass="25340">MEDYFEKVHCSSIHLNQDRSKKLEIYSEETKPFSDLRKNRHFLRSITPTPIIMVGRVQRCCLDVLVSIFSSPSVIRTGDKEDGGVARPFPRRSAALLQERKAANSETLRAISKFCTIVCTILYNSRPRTCTGASSTIRRFGAGSATDVKVVTRSTFSAAKEENIMNPFLRLCTTRRDQFWNSHPTKKTYSYSNYLSDQKYGGSYGYPMARHMVDEFCVEGFR</sequence>
<keyword evidence="1" id="KW-1185">Reference proteome</keyword>
<organism evidence="1 2">
    <name type="scientific">Romanomermis culicivorax</name>
    <name type="common">Nematode worm</name>
    <dbReference type="NCBI Taxonomy" id="13658"/>
    <lineage>
        <taxon>Eukaryota</taxon>
        <taxon>Metazoa</taxon>
        <taxon>Ecdysozoa</taxon>
        <taxon>Nematoda</taxon>
        <taxon>Enoplea</taxon>
        <taxon>Dorylaimia</taxon>
        <taxon>Mermithida</taxon>
        <taxon>Mermithoidea</taxon>
        <taxon>Mermithidae</taxon>
        <taxon>Romanomermis</taxon>
    </lineage>
</organism>
<proteinExistence type="predicted"/>
<name>A0A915HJI7_ROMCU</name>
<dbReference type="WBParaSite" id="nRc.2.0.1.t01491-RA">
    <property type="protein sequence ID" value="nRc.2.0.1.t01491-RA"/>
    <property type="gene ID" value="nRc.2.0.1.g01491"/>
</dbReference>
<dbReference type="Proteomes" id="UP000887565">
    <property type="component" value="Unplaced"/>
</dbReference>